<dbReference type="EMBL" id="BPLR01014207">
    <property type="protein sequence ID" value="GIY67163.1"/>
    <property type="molecule type" value="Genomic_DNA"/>
</dbReference>
<evidence type="ECO:0000313" key="1">
    <source>
        <dbReference type="EMBL" id="GIY67163.1"/>
    </source>
</evidence>
<dbReference type="Proteomes" id="UP001054945">
    <property type="component" value="Unassembled WGS sequence"/>
</dbReference>
<accession>A0AAV4VAT2</accession>
<reference evidence="1 2" key="1">
    <citation type="submission" date="2021-06" db="EMBL/GenBank/DDBJ databases">
        <title>Caerostris extrusa draft genome.</title>
        <authorList>
            <person name="Kono N."/>
            <person name="Arakawa K."/>
        </authorList>
    </citation>
    <scope>NUCLEOTIDE SEQUENCE [LARGE SCALE GENOMIC DNA]</scope>
</reference>
<proteinExistence type="predicted"/>
<organism evidence="1 2">
    <name type="scientific">Caerostris extrusa</name>
    <name type="common">Bark spider</name>
    <name type="synonym">Caerostris bankana</name>
    <dbReference type="NCBI Taxonomy" id="172846"/>
    <lineage>
        <taxon>Eukaryota</taxon>
        <taxon>Metazoa</taxon>
        <taxon>Ecdysozoa</taxon>
        <taxon>Arthropoda</taxon>
        <taxon>Chelicerata</taxon>
        <taxon>Arachnida</taxon>
        <taxon>Araneae</taxon>
        <taxon>Araneomorphae</taxon>
        <taxon>Entelegynae</taxon>
        <taxon>Araneoidea</taxon>
        <taxon>Araneidae</taxon>
        <taxon>Caerostris</taxon>
    </lineage>
</organism>
<keyword evidence="2" id="KW-1185">Reference proteome</keyword>
<gene>
    <name evidence="1" type="ORF">CEXT_513621</name>
</gene>
<evidence type="ECO:0000313" key="2">
    <source>
        <dbReference type="Proteomes" id="UP001054945"/>
    </source>
</evidence>
<sequence length="42" mass="4393">ETNDGAGGVPCTILAKETPWVVFLETNSPRVSSRPDFVGSSA</sequence>
<protein>
    <submittedName>
        <fullName evidence="1">Uncharacterized protein</fullName>
    </submittedName>
</protein>
<name>A0AAV4VAT2_CAEEX</name>
<feature type="non-terminal residue" evidence="1">
    <location>
        <position position="1"/>
    </location>
</feature>
<dbReference type="AlphaFoldDB" id="A0AAV4VAT2"/>
<comment type="caution">
    <text evidence="1">The sequence shown here is derived from an EMBL/GenBank/DDBJ whole genome shotgun (WGS) entry which is preliminary data.</text>
</comment>